<evidence type="ECO:0000259" key="4">
    <source>
        <dbReference type="PROSITE" id="PS50932"/>
    </source>
</evidence>
<dbReference type="InterPro" id="IPR028082">
    <property type="entry name" value="Peripla_BP_I"/>
</dbReference>
<dbReference type="OrthoDB" id="9798934at2"/>
<dbReference type="PROSITE" id="PS00356">
    <property type="entry name" value="HTH_LACI_1"/>
    <property type="match status" value="1"/>
</dbReference>
<dbReference type="CDD" id="cd01392">
    <property type="entry name" value="HTH_LacI"/>
    <property type="match status" value="1"/>
</dbReference>
<dbReference type="PROSITE" id="PS50932">
    <property type="entry name" value="HTH_LACI_2"/>
    <property type="match status" value="1"/>
</dbReference>
<keyword evidence="3" id="KW-0804">Transcription</keyword>
<evidence type="ECO:0000313" key="5">
    <source>
        <dbReference type="EMBL" id="SHG87605.1"/>
    </source>
</evidence>
<dbReference type="PANTHER" id="PTHR30146">
    <property type="entry name" value="LACI-RELATED TRANSCRIPTIONAL REPRESSOR"/>
    <property type="match status" value="1"/>
</dbReference>
<dbReference type="SUPFAM" id="SSF47413">
    <property type="entry name" value="lambda repressor-like DNA-binding domains"/>
    <property type="match status" value="1"/>
</dbReference>
<dbReference type="SMART" id="SM00354">
    <property type="entry name" value="HTH_LACI"/>
    <property type="match status" value="1"/>
</dbReference>
<gene>
    <name evidence="5" type="ORF">SAMN02745129_1008</name>
</gene>
<dbReference type="STRING" id="299255.SAMN02745129_1008"/>
<dbReference type="CDD" id="cd01545">
    <property type="entry name" value="PBP1_SalR"/>
    <property type="match status" value="1"/>
</dbReference>
<keyword evidence="6" id="KW-1185">Reference proteome</keyword>
<dbReference type="Proteomes" id="UP000184268">
    <property type="component" value="Unassembled WGS sequence"/>
</dbReference>
<evidence type="ECO:0000256" key="3">
    <source>
        <dbReference type="ARBA" id="ARBA00023163"/>
    </source>
</evidence>
<sequence>MTKQTTIQDVAKLAGVSAMTVSRVLNGTSKVAEATRERVLAAVKQLDYRPNVSARRLAGSRSFMIGLMYDNPSEGYVSRFLLGALKHCRQRGYHLIVEHCGEQEGSPVERLQQLLAEVRVDSLILLPPLCDDNSLLAELKSRKLPFVRIAPDRDLTAGPFVCMDDYEAAFTLTSHLIERGHKAIGHIIGHPNQGASRLRYQGYLDAMRSHGLETPPQFIKQGFFTYRSGMEAAQELLGLEQPPSAIFASNDDMAAAVVAEAHRRGLAVPESLSVVGFDDTQIATAIWPQLTTVRQPITEMAEQAVELLAGNHYPNSDSLSELRHVLEFALIERDSSGQHDKD</sequence>
<dbReference type="InterPro" id="IPR010982">
    <property type="entry name" value="Lambda_DNA-bd_dom_sf"/>
</dbReference>
<proteinExistence type="predicted"/>
<organism evidence="5 6">
    <name type="scientific">Ferrimonas marina</name>
    <dbReference type="NCBI Taxonomy" id="299255"/>
    <lineage>
        <taxon>Bacteria</taxon>
        <taxon>Pseudomonadati</taxon>
        <taxon>Pseudomonadota</taxon>
        <taxon>Gammaproteobacteria</taxon>
        <taxon>Alteromonadales</taxon>
        <taxon>Ferrimonadaceae</taxon>
        <taxon>Ferrimonas</taxon>
    </lineage>
</organism>
<dbReference type="PRINTS" id="PR00036">
    <property type="entry name" value="HTHLACI"/>
</dbReference>
<feature type="domain" description="HTH lacI-type" evidence="4">
    <location>
        <begin position="5"/>
        <end position="59"/>
    </location>
</feature>
<dbReference type="Pfam" id="PF00356">
    <property type="entry name" value="LacI"/>
    <property type="match status" value="1"/>
</dbReference>
<dbReference type="GO" id="GO:0000976">
    <property type="term" value="F:transcription cis-regulatory region binding"/>
    <property type="evidence" value="ECO:0007669"/>
    <property type="project" value="TreeGrafter"/>
</dbReference>
<evidence type="ECO:0000313" key="6">
    <source>
        <dbReference type="Proteomes" id="UP000184268"/>
    </source>
</evidence>
<reference evidence="6" key="1">
    <citation type="submission" date="2016-11" db="EMBL/GenBank/DDBJ databases">
        <authorList>
            <person name="Varghese N."/>
            <person name="Submissions S."/>
        </authorList>
    </citation>
    <scope>NUCLEOTIDE SEQUENCE [LARGE SCALE GENOMIC DNA]</scope>
    <source>
        <strain evidence="6">DSM 16917</strain>
    </source>
</reference>
<dbReference type="EMBL" id="FQXG01000001">
    <property type="protein sequence ID" value="SHG87605.1"/>
    <property type="molecule type" value="Genomic_DNA"/>
</dbReference>
<keyword evidence="1" id="KW-0805">Transcription regulation</keyword>
<dbReference type="Pfam" id="PF13377">
    <property type="entry name" value="Peripla_BP_3"/>
    <property type="match status" value="1"/>
</dbReference>
<dbReference type="PANTHER" id="PTHR30146:SF153">
    <property type="entry name" value="LACTOSE OPERON REPRESSOR"/>
    <property type="match status" value="1"/>
</dbReference>
<protein>
    <submittedName>
        <fullName evidence="5">Transcriptional regulator, LacI family</fullName>
    </submittedName>
</protein>
<dbReference type="Gene3D" id="3.40.50.2300">
    <property type="match status" value="2"/>
</dbReference>
<accession>A0A1M5NDS0</accession>
<dbReference type="InterPro" id="IPR046335">
    <property type="entry name" value="LacI/GalR-like_sensor"/>
</dbReference>
<dbReference type="RefSeq" id="WP_067654619.1">
    <property type="nucleotide sequence ID" value="NZ_FQXG01000001.1"/>
</dbReference>
<evidence type="ECO:0000256" key="1">
    <source>
        <dbReference type="ARBA" id="ARBA00023015"/>
    </source>
</evidence>
<dbReference type="AlphaFoldDB" id="A0A1M5NDS0"/>
<dbReference type="Gene3D" id="1.10.260.40">
    <property type="entry name" value="lambda repressor-like DNA-binding domains"/>
    <property type="match status" value="1"/>
</dbReference>
<name>A0A1M5NDS0_9GAMM</name>
<dbReference type="SUPFAM" id="SSF53822">
    <property type="entry name" value="Periplasmic binding protein-like I"/>
    <property type="match status" value="1"/>
</dbReference>
<dbReference type="GO" id="GO:0003700">
    <property type="term" value="F:DNA-binding transcription factor activity"/>
    <property type="evidence" value="ECO:0007669"/>
    <property type="project" value="TreeGrafter"/>
</dbReference>
<dbReference type="InterPro" id="IPR000843">
    <property type="entry name" value="HTH_LacI"/>
</dbReference>
<evidence type="ECO:0000256" key="2">
    <source>
        <dbReference type="ARBA" id="ARBA00023125"/>
    </source>
</evidence>
<keyword evidence="2" id="KW-0238">DNA-binding</keyword>